<evidence type="ECO:0008006" key="2">
    <source>
        <dbReference type="Google" id="ProtNLM"/>
    </source>
</evidence>
<organism evidence="1">
    <name type="scientific">Prymnesium polylepis</name>
    <dbReference type="NCBI Taxonomy" id="72548"/>
    <lineage>
        <taxon>Eukaryota</taxon>
        <taxon>Haptista</taxon>
        <taxon>Haptophyta</taxon>
        <taxon>Prymnesiophyceae</taxon>
        <taxon>Prymnesiales</taxon>
        <taxon>Prymnesiaceae</taxon>
        <taxon>Prymnesium</taxon>
    </lineage>
</organism>
<reference evidence="1" key="1">
    <citation type="submission" date="2021-01" db="EMBL/GenBank/DDBJ databases">
        <authorList>
            <person name="Corre E."/>
            <person name="Pelletier E."/>
            <person name="Niang G."/>
            <person name="Scheremetjew M."/>
            <person name="Finn R."/>
            <person name="Kale V."/>
            <person name="Holt S."/>
            <person name="Cochrane G."/>
            <person name="Meng A."/>
            <person name="Brown T."/>
            <person name="Cohen L."/>
        </authorList>
    </citation>
    <scope>NUCLEOTIDE SEQUENCE</scope>
    <source>
        <strain evidence="1">UIO037</strain>
    </source>
</reference>
<dbReference type="InterPro" id="IPR011009">
    <property type="entry name" value="Kinase-like_dom_sf"/>
</dbReference>
<dbReference type="EMBL" id="HBKO01021202">
    <property type="protein sequence ID" value="CAE2224096.1"/>
    <property type="molecule type" value="Transcribed_RNA"/>
</dbReference>
<protein>
    <recommendedName>
        <fullName evidence="2">Protein kinase domain-containing protein</fullName>
    </recommendedName>
</protein>
<gene>
    <name evidence="1" type="ORF">CPOL0286_LOCUS9547</name>
</gene>
<dbReference type="Gene3D" id="1.10.510.10">
    <property type="entry name" value="Transferase(Phosphotransferase) domain 1"/>
    <property type="match status" value="1"/>
</dbReference>
<evidence type="ECO:0000313" key="1">
    <source>
        <dbReference type="EMBL" id="CAE2224096.1"/>
    </source>
</evidence>
<sequence length="194" mass="21870">MRVGAIFPGRYCIPFSFGEDQRDRQRHDQLTVICRVLGQPTQVEMAWASEDAQKEVKRVSNGWSSQSEADRKRAQIVKLQEAVQTATGEELELLQGMLSIDPNRRPAADAALKYAYFESLPSEQMPEITKPVPADTIEAAFKFENENLGTNELRVLISNDLFMSQSRMDRGESVDAFLRRGGSFTTPRDSLPNK</sequence>
<proteinExistence type="predicted"/>
<name>A0A7S4IB57_9EUKA</name>
<accession>A0A7S4IB57</accession>
<dbReference type="AlphaFoldDB" id="A0A7S4IB57"/>
<dbReference type="Gene3D" id="3.30.200.20">
    <property type="entry name" value="Phosphorylase Kinase, domain 1"/>
    <property type="match status" value="1"/>
</dbReference>
<dbReference type="SUPFAM" id="SSF56112">
    <property type="entry name" value="Protein kinase-like (PK-like)"/>
    <property type="match status" value="1"/>
</dbReference>